<dbReference type="Proteomes" id="UP001165378">
    <property type="component" value="Unassembled WGS sequence"/>
</dbReference>
<gene>
    <name evidence="2" type="ORF">LZ495_20615</name>
</gene>
<evidence type="ECO:0000313" key="2">
    <source>
        <dbReference type="EMBL" id="MCF2529604.1"/>
    </source>
</evidence>
<comment type="caution">
    <text evidence="2">The sequence shown here is derived from an EMBL/GenBank/DDBJ whole genome shotgun (WGS) entry which is preliminary data.</text>
</comment>
<dbReference type="EMBL" id="JAKFHA010000012">
    <property type="protein sequence ID" value="MCF2529604.1"/>
    <property type="molecule type" value="Genomic_DNA"/>
</dbReference>
<feature type="compositionally biased region" description="Low complexity" evidence="1">
    <location>
        <begin position="73"/>
        <end position="83"/>
    </location>
</feature>
<proteinExistence type="predicted"/>
<accession>A0AA41U539</accession>
<evidence type="ECO:0000313" key="3">
    <source>
        <dbReference type="Proteomes" id="UP001165378"/>
    </source>
</evidence>
<protein>
    <submittedName>
        <fullName evidence="2">Uncharacterized protein</fullName>
    </submittedName>
</protein>
<dbReference type="AlphaFoldDB" id="A0AA41U539"/>
<keyword evidence="3" id="KW-1185">Reference proteome</keyword>
<evidence type="ECO:0000256" key="1">
    <source>
        <dbReference type="SAM" id="MobiDB-lite"/>
    </source>
</evidence>
<organism evidence="2 3">
    <name type="scientific">Yinghuangia soli</name>
    <dbReference type="NCBI Taxonomy" id="2908204"/>
    <lineage>
        <taxon>Bacteria</taxon>
        <taxon>Bacillati</taxon>
        <taxon>Actinomycetota</taxon>
        <taxon>Actinomycetes</taxon>
        <taxon>Kitasatosporales</taxon>
        <taxon>Streptomycetaceae</taxon>
        <taxon>Yinghuangia</taxon>
    </lineage>
</organism>
<dbReference type="RefSeq" id="WP_235053973.1">
    <property type="nucleotide sequence ID" value="NZ_JAKFHA010000012.1"/>
</dbReference>
<feature type="region of interest" description="Disordered" evidence="1">
    <location>
        <begin position="73"/>
        <end position="100"/>
    </location>
</feature>
<reference evidence="2" key="1">
    <citation type="submission" date="2022-01" db="EMBL/GenBank/DDBJ databases">
        <title>Genome-Based Taxonomic Classification of the Phylum Actinobacteria.</title>
        <authorList>
            <person name="Gao Y."/>
        </authorList>
    </citation>
    <scope>NUCLEOTIDE SEQUENCE</scope>
    <source>
        <strain evidence="2">KLBMP 8922</strain>
    </source>
</reference>
<name>A0AA41U539_9ACTN</name>
<sequence>MSATASGGTAHGPVECPMCGLADVARYRIAATGESFTMCPECESLWRDGADPRRTTEAYLSIHLESRGLGAEDVAAASDAADAPSETRRTSAGPRGSIGA</sequence>